<protein>
    <submittedName>
        <fullName evidence="1">Uncharacterized protein</fullName>
    </submittedName>
</protein>
<dbReference type="InterPro" id="IPR015867">
    <property type="entry name" value="N-reg_PII/ATP_PRibTrfase_C"/>
</dbReference>
<dbReference type="Pfam" id="PF11582">
    <property type="entry name" value="DUF3240"/>
    <property type="match status" value="1"/>
</dbReference>
<dbReference type="InterPro" id="IPR021634">
    <property type="entry name" value="DUF3240"/>
</dbReference>
<organism evidence="1 2">
    <name type="scientific">Acidovorax carolinensis</name>
    <dbReference type="NCBI Taxonomy" id="553814"/>
    <lineage>
        <taxon>Bacteria</taxon>
        <taxon>Pseudomonadati</taxon>
        <taxon>Pseudomonadota</taxon>
        <taxon>Betaproteobacteria</taxon>
        <taxon>Burkholderiales</taxon>
        <taxon>Comamonadaceae</taxon>
        <taxon>Acidovorax</taxon>
    </lineage>
</organism>
<dbReference type="AlphaFoldDB" id="A0A240TXJ9"/>
<dbReference type="RefSeq" id="WP_086914281.1">
    <property type="nucleotide sequence ID" value="NZ_CP021360.1"/>
</dbReference>
<accession>A0A240TXJ9</accession>
<dbReference type="EMBL" id="CP021367">
    <property type="protein sequence ID" value="ART61102.1"/>
    <property type="molecule type" value="Genomic_DNA"/>
</dbReference>
<keyword evidence="1" id="KW-0614">Plasmid</keyword>
<gene>
    <name evidence="1" type="ORF">CBP36_19190</name>
</gene>
<name>A0A240TXJ9_9BURK</name>
<evidence type="ECO:0000313" key="1">
    <source>
        <dbReference type="EMBL" id="ART61102.1"/>
    </source>
</evidence>
<dbReference type="KEGG" id="acid:CBP33_18750"/>
<evidence type="ECO:0000313" key="2">
    <source>
        <dbReference type="Proteomes" id="UP000194440"/>
    </source>
</evidence>
<dbReference type="Gene3D" id="3.30.70.120">
    <property type="match status" value="1"/>
</dbReference>
<geneLocation type="plasmid" evidence="1 2">
    <name>pACP4.1</name>
</geneLocation>
<sequence>MPKHCLSLICSPEIVEKLLDALLTAVPDQVFTSTPTFSHGTPHGRLSGAEQVMGRGAAVQIQLILDQEQLSSTLEMVRLRFKGTGLCFWASELSVEGVVE</sequence>
<dbReference type="KEGG" id="acis:CBP35_19140"/>
<proteinExistence type="predicted"/>
<reference evidence="1" key="1">
    <citation type="submission" date="2017-05" db="EMBL/GenBank/DDBJ databases">
        <title>Polyphasic characterization of four soil-derived phenanthrene-degrading Acidovorax strains and proposal of Acidovorax phenanthrenivorans sp. nov.</title>
        <authorList>
            <person name="Singleton D."/>
            <person name="Lee J."/>
            <person name="Dickey A.N."/>
            <person name="Stroud A."/>
            <person name="Scholl E.H."/>
            <person name="Wright F.A."/>
            <person name="Aitken M.D."/>
        </authorList>
    </citation>
    <scope>NUCLEOTIDE SEQUENCE</scope>
    <source>
        <strain evidence="1">P4</strain>
        <plasmid evidence="1">pACP4.1</plasmid>
    </source>
</reference>
<dbReference type="OrthoDB" id="8537254at2"/>
<accession>A0A240UJ72</accession>
<keyword evidence="2" id="KW-1185">Reference proteome</keyword>
<dbReference type="Proteomes" id="UP000194440">
    <property type="component" value="Plasmid pACP4.1"/>
</dbReference>
<dbReference type="KEGG" id="acip:CBP36_19190"/>